<dbReference type="InterPro" id="IPR050838">
    <property type="entry name" value="Ketopantoate_reductase"/>
</dbReference>
<dbReference type="Gene3D" id="1.10.1040.10">
    <property type="entry name" value="N-(1-d-carboxylethyl)-l-norvaline Dehydrogenase, domain 2"/>
    <property type="match status" value="1"/>
</dbReference>
<dbReference type="InterPro" id="IPR008927">
    <property type="entry name" value="6-PGluconate_DH-like_C_sf"/>
</dbReference>
<dbReference type="Pfam" id="PF02558">
    <property type="entry name" value="ApbA"/>
    <property type="match status" value="1"/>
</dbReference>
<sequence length="604" mass="67743">MGFALQSGCSRQRELPATGLFPEIATTYHAIPAVSVNTGNLYLLLGTRPQLRVFAQIPCRHTPWFLNDHLAGRGAIPRLWRGVSSKTPPGRGFEPDVDRRRPPAPFSSEPPPRYAKRAILPTHLAVRPGPFAAGRLQMPPAAKPFRPSEVDEPAETVVKTETADIVEHQEPNSQAVEYDENIEEAEVNAAPAAPAAQEVQEQDTATEPNRIQARIAMWDQQEPAEPEVAPAPADDLTSSKHIHVMGLDPVGRYITHILASCDHIPPVRYVMHTPGVHNFFKEAGRNLTLYRGDEMITTNRIVAVNFNEGGDYTSPKRYALPGLISNLIITTPASDVVRILEPIKHRLDHRSTIVLINDGLGVVEDLIKTYYPTAITRPTFILGQFTGKLGHTGEQFSVKEVELGRLRMSIYPQQIQQSGIRIVRHPPVEHTLKPTRLLRTLTMIPGLRAAGFPMDDFFKKALPTIVFRSIVDPLTVVLDSTYDKLPNNAYARLVMDQLLSELCEVVSRLPEVRGSPEFSRWAITQRLRKEIYHKLVRQQTSSSRMRSNVARGWDTDIDYQTGYFVERGRQLGLRVESLNSLIAEVKAKQKIQLDRQDLQIPFEL</sequence>
<dbReference type="Pfam" id="PF08546">
    <property type="entry name" value="ApbA_C"/>
    <property type="match status" value="1"/>
</dbReference>
<evidence type="ECO:0000256" key="4">
    <source>
        <dbReference type="SAM" id="MobiDB-lite"/>
    </source>
</evidence>
<protein>
    <recommendedName>
        <fullName evidence="9">2-dehydropantoate 2-reductase</fullName>
    </recommendedName>
</protein>
<evidence type="ECO:0000313" key="7">
    <source>
        <dbReference type="EMBL" id="KAK0668127.1"/>
    </source>
</evidence>
<accession>A0AA40DAQ7</accession>
<organism evidence="7 8">
    <name type="scientific">Cercophora samala</name>
    <dbReference type="NCBI Taxonomy" id="330535"/>
    <lineage>
        <taxon>Eukaryota</taxon>
        <taxon>Fungi</taxon>
        <taxon>Dikarya</taxon>
        <taxon>Ascomycota</taxon>
        <taxon>Pezizomycotina</taxon>
        <taxon>Sordariomycetes</taxon>
        <taxon>Sordariomycetidae</taxon>
        <taxon>Sordariales</taxon>
        <taxon>Lasiosphaeriaceae</taxon>
        <taxon>Cercophora</taxon>
    </lineage>
</organism>
<evidence type="ECO:0000256" key="3">
    <source>
        <dbReference type="ARBA" id="ARBA00023002"/>
    </source>
</evidence>
<dbReference type="SUPFAM" id="SSF48179">
    <property type="entry name" value="6-phosphogluconate dehydrogenase C-terminal domain-like"/>
    <property type="match status" value="1"/>
</dbReference>
<dbReference type="InterPro" id="IPR013328">
    <property type="entry name" value="6PGD_dom2"/>
</dbReference>
<evidence type="ECO:0000259" key="5">
    <source>
        <dbReference type="Pfam" id="PF02558"/>
    </source>
</evidence>
<keyword evidence="2" id="KW-0521">NADP</keyword>
<dbReference type="EMBL" id="JAULSY010000061">
    <property type="protein sequence ID" value="KAK0668127.1"/>
    <property type="molecule type" value="Genomic_DNA"/>
</dbReference>
<proteinExistence type="inferred from homology"/>
<dbReference type="InterPro" id="IPR013332">
    <property type="entry name" value="KPR_N"/>
</dbReference>
<name>A0AA40DAQ7_9PEZI</name>
<dbReference type="PANTHER" id="PTHR43765">
    <property type="entry name" value="2-DEHYDROPANTOATE 2-REDUCTASE-RELATED"/>
    <property type="match status" value="1"/>
</dbReference>
<dbReference type="GO" id="GO:0050661">
    <property type="term" value="F:NADP binding"/>
    <property type="evidence" value="ECO:0007669"/>
    <property type="project" value="TreeGrafter"/>
</dbReference>
<evidence type="ECO:0000313" key="8">
    <source>
        <dbReference type="Proteomes" id="UP001174997"/>
    </source>
</evidence>
<reference evidence="7" key="1">
    <citation type="submission" date="2023-06" db="EMBL/GenBank/DDBJ databases">
        <title>Genome-scale phylogeny and comparative genomics of the fungal order Sordariales.</title>
        <authorList>
            <consortium name="Lawrence Berkeley National Laboratory"/>
            <person name="Hensen N."/>
            <person name="Bonometti L."/>
            <person name="Westerberg I."/>
            <person name="Brannstrom I.O."/>
            <person name="Guillou S."/>
            <person name="Cros-Aarteil S."/>
            <person name="Calhoun S."/>
            <person name="Haridas S."/>
            <person name="Kuo A."/>
            <person name="Mondo S."/>
            <person name="Pangilinan J."/>
            <person name="Riley R."/>
            <person name="Labutti K."/>
            <person name="Andreopoulos B."/>
            <person name="Lipzen A."/>
            <person name="Chen C."/>
            <person name="Yanf M."/>
            <person name="Daum C."/>
            <person name="Ng V."/>
            <person name="Clum A."/>
            <person name="Steindorff A."/>
            <person name="Ohm R."/>
            <person name="Martin F."/>
            <person name="Silar P."/>
            <person name="Natvig D."/>
            <person name="Lalanne C."/>
            <person name="Gautier V."/>
            <person name="Ament-Velasquez S.L."/>
            <person name="Kruys A."/>
            <person name="Hutchinson M.I."/>
            <person name="Powell A.J."/>
            <person name="Barry K."/>
            <person name="Miller A.N."/>
            <person name="Grigoriev I.V."/>
            <person name="Debuchy R."/>
            <person name="Gladieux P."/>
            <person name="Thoren M.H."/>
            <person name="Johannesson H."/>
        </authorList>
    </citation>
    <scope>NUCLEOTIDE SEQUENCE</scope>
    <source>
        <strain evidence="7">CBS 307.81</strain>
    </source>
</reference>
<dbReference type="GO" id="GO:0005739">
    <property type="term" value="C:mitochondrion"/>
    <property type="evidence" value="ECO:0007669"/>
    <property type="project" value="TreeGrafter"/>
</dbReference>
<feature type="domain" description="Ketopantoate reductase C-terminal" evidence="6">
    <location>
        <begin position="459"/>
        <end position="589"/>
    </location>
</feature>
<feature type="compositionally biased region" description="Pro residues" evidence="4">
    <location>
        <begin position="103"/>
        <end position="113"/>
    </location>
</feature>
<keyword evidence="3" id="KW-0560">Oxidoreductase</keyword>
<comment type="similarity">
    <text evidence="1">Belongs to the ketopantoate reductase family.</text>
</comment>
<feature type="region of interest" description="Disordered" evidence="4">
    <location>
        <begin position="81"/>
        <end position="114"/>
    </location>
</feature>
<dbReference type="PANTHER" id="PTHR43765:SF2">
    <property type="entry name" value="2-DEHYDROPANTOATE 2-REDUCTASE"/>
    <property type="match status" value="1"/>
</dbReference>
<evidence type="ECO:0000259" key="6">
    <source>
        <dbReference type="Pfam" id="PF08546"/>
    </source>
</evidence>
<feature type="domain" description="Ketopantoate reductase N-terminal" evidence="5">
    <location>
        <begin position="242"/>
        <end position="376"/>
    </location>
</feature>
<evidence type="ECO:0000256" key="1">
    <source>
        <dbReference type="ARBA" id="ARBA00007870"/>
    </source>
</evidence>
<dbReference type="AlphaFoldDB" id="A0AA40DAQ7"/>
<evidence type="ECO:0000256" key="2">
    <source>
        <dbReference type="ARBA" id="ARBA00022857"/>
    </source>
</evidence>
<dbReference type="Proteomes" id="UP001174997">
    <property type="component" value="Unassembled WGS sequence"/>
</dbReference>
<gene>
    <name evidence="7" type="ORF">QBC41DRAFT_365696</name>
</gene>
<dbReference type="InterPro" id="IPR013752">
    <property type="entry name" value="KPA_reductase"/>
</dbReference>
<keyword evidence="8" id="KW-1185">Reference proteome</keyword>
<evidence type="ECO:0008006" key="9">
    <source>
        <dbReference type="Google" id="ProtNLM"/>
    </source>
</evidence>
<comment type="caution">
    <text evidence="7">The sequence shown here is derived from an EMBL/GenBank/DDBJ whole genome shotgun (WGS) entry which is preliminary data.</text>
</comment>
<dbReference type="GO" id="GO:0008677">
    <property type="term" value="F:2-dehydropantoate 2-reductase activity"/>
    <property type="evidence" value="ECO:0007669"/>
    <property type="project" value="TreeGrafter"/>
</dbReference>